<keyword evidence="11" id="KW-0676">Redox-active center</keyword>
<dbReference type="SUPFAM" id="SSF158442">
    <property type="entry name" value="DsbB-like"/>
    <property type="match status" value="1"/>
</dbReference>
<dbReference type="PANTHER" id="PTHR43469">
    <property type="entry name" value="DISULFIDE FORMATION PROTEIN-RELATED"/>
    <property type="match status" value="1"/>
</dbReference>
<evidence type="ECO:0000256" key="2">
    <source>
        <dbReference type="ARBA" id="ARBA00007602"/>
    </source>
</evidence>
<dbReference type="Gene3D" id="1.20.1550.10">
    <property type="entry name" value="DsbB-like"/>
    <property type="match status" value="1"/>
</dbReference>
<feature type="transmembrane region" description="Helical" evidence="12">
    <location>
        <begin position="118"/>
        <end position="136"/>
    </location>
</feature>
<evidence type="ECO:0000256" key="4">
    <source>
        <dbReference type="ARBA" id="ARBA00022692"/>
    </source>
</evidence>
<keyword evidence="8 12" id="KW-0472">Membrane</keyword>
<dbReference type="AlphaFoldDB" id="A0AAE3K6E2"/>
<evidence type="ECO:0000313" key="13">
    <source>
        <dbReference type="EMBL" id="MCL9815142.1"/>
    </source>
</evidence>
<keyword evidence="7" id="KW-0560">Oxidoreductase</keyword>
<protein>
    <submittedName>
        <fullName evidence="13">Disulfide bond formation protein B</fullName>
    </submittedName>
</protein>
<evidence type="ECO:0000256" key="10">
    <source>
        <dbReference type="ARBA" id="ARBA00023186"/>
    </source>
</evidence>
<comment type="caution">
    <text evidence="13">The sequence shown here is derived from an EMBL/GenBank/DDBJ whole genome shotgun (WGS) entry which is preliminary data.</text>
</comment>
<dbReference type="EMBL" id="JAKRVY010000013">
    <property type="protein sequence ID" value="MCL9815142.1"/>
    <property type="molecule type" value="Genomic_DNA"/>
</dbReference>
<feature type="transmembrane region" description="Helical" evidence="12">
    <location>
        <begin position="67"/>
        <end position="86"/>
    </location>
</feature>
<evidence type="ECO:0000256" key="6">
    <source>
        <dbReference type="ARBA" id="ARBA00022989"/>
    </source>
</evidence>
<evidence type="ECO:0000256" key="1">
    <source>
        <dbReference type="ARBA" id="ARBA00004141"/>
    </source>
</evidence>
<feature type="transmembrane region" description="Helical" evidence="12">
    <location>
        <begin position="12"/>
        <end position="30"/>
    </location>
</feature>
<keyword evidence="10" id="KW-0143">Chaperone</keyword>
<dbReference type="GO" id="GO:0015035">
    <property type="term" value="F:protein-disulfide reductase activity"/>
    <property type="evidence" value="ECO:0007669"/>
    <property type="project" value="InterPro"/>
</dbReference>
<reference evidence="13 14" key="1">
    <citation type="journal article" date="2022" name="Syst. Appl. Microbiol.">
        <title>Natronocalculus amylovorans gen. nov., sp. nov., and Natranaeroarchaeum aerophilus sp. nov., dominant culturable amylolytic natronoarchaea from hypersaline soda lakes in southwestern Siberia.</title>
        <authorList>
            <person name="Sorokin D.Y."/>
            <person name="Elcheninov A.G."/>
            <person name="Khizhniak T.V."/>
            <person name="Koenen M."/>
            <person name="Bale N.J."/>
            <person name="Damste J.S.S."/>
            <person name="Kublanov I.V."/>
        </authorList>
    </citation>
    <scope>NUCLEOTIDE SEQUENCE [LARGE SCALE GENOMIC DNA]</scope>
    <source>
        <strain evidence="13 14">AArc-St1-1</strain>
    </source>
</reference>
<proteinExistence type="inferred from homology"/>
<feature type="transmembrane region" description="Helical" evidence="12">
    <location>
        <begin position="42"/>
        <end position="60"/>
    </location>
</feature>
<keyword evidence="5" id="KW-0249">Electron transport</keyword>
<evidence type="ECO:0000256" key="3">
    <source>
        <dbReference type="ARBA" id="ARBA00022448"/>
    </source>
</evidence>
<gene>
    <name evidence="13" type="ORF">AArcSt11_15920</name>
</gene>
<evidence type="ECO:0000256" key="8">
    <source>
        <dbReference type="ARBA" id="ARBA00023136"/>
    </source>
</evidence>
<keyword evidence="14" id="KW-1185">Reference proteome</keyword>
<evidence type="ECO:0000313" key="14">
    <source>
        <dbReference type="Proteomes" id="UP001202674"/>
    </source>
</evidence>
<evidence type="ECO:0000256" key="7">
    <source>
        <dbReference type="ARBA" id="ARBA00023002"/>
    </source>
</evidence>
<comment type="similarity">
    <text evidence="2">Belongs to the DsbB family. BdbC subfamily.</text>
</comment>
<keyword evidence="6 12" id="KW-1133">Transmembrane helix</keyword>
<organism evidence="13 14">
    <name type="scientific">Natranaeroarchaeum aerophilus</name>
    <dbReference type="NCBI Taxonomy" id="2917711"/>
    <lineage>
        <taxon>Archaea</taxon>
        <taxon>Methanobacteriati</taxon>
        <taxon>Methanobacteriota</taxon>
        <taxon>Stenosarchaea group</taxon>
        <taxon>Halobacteria</taxon>
        <taxon>Halobacteriales</taxon>
        <taxon>Natronoarchaeaceae</taxon>
        <taxon>Natranaeroarchaeum</taxon>
    </lineage>
</organism>
<keyword evidence="3" id="KW-0813">Transport</keyword>
<dbReference type="RefSeq" id="WP_250598552.1">
    <property type="nucleotide sequence ID" value="NZ_JAKRVY010000013.1"/>
</dbReference>
<dbReference type="PANTHER" id="PTHR43469:SF1">
    <property type="entry name" value="SPBETA PROPHAGE-DERIVED DISULFIDE BOND FORMATION PROTEIN B"/>
    <property type="match status" value="1"/>
</dbReference>
<dbReference type="InterPro" id="IPR003752">
    <property type="entry name" value="DiS_bond_form_DsbB/BdbC"/>
</dbReference>
<comment type="subcellular location">
    <subcellularLocation>
        <location evidence="1">Membrane</location>
        <topology evidence="1">Multi-pass membrane protein</topology>
    </subcellularLocation>
</comment>
<evidence type="ECO:0000256" key="9">
    <source>
        <dbReference type="ARBA" id="ARBA00023157"/>
    </source>
</evidence>
<dbReference type="InterPro" id="IPR023380">
    <property type="entry name" value="DsbB-like_sf"/>
</dbReference>
<evidence type="ECO:0000256" key="5">
    <source>
        <dbReference type="ARBA" id="ARBA00022982"/>
    </source>
</evidence>
<accession>A0AAE3K6E2</accession>
<dbReference type="GO" id="GO:0016020">
    <property type="term" value="C:membrane"/>
    <property type="evidence" value="ECO:0007669"/>
    <property type="project" value="UniProtKB-SubCell"/>
</dbReference>
<dbReference type="Pfam" id="PF02600">
    <property type="entry name" value="DsbB"/>
    <property type="match status" value="1"/>
</dbReference>
<dbReference type="GO" id="GO:0006457">
    <property type="term" value="P:protein folding"/>
    <property type="evidence" value="ECO:0007669"/>
    <property type="project" value="InterPro"/>
</dbReference>
<evidence type="ECO:0000256" key="11">
    <source>
        <dbReference type="ARBA" id="ARBA00023284"/>
    </source>
</evidence>
<keyword evidence="4 12" id="KW-0812">Transmembrane</keyword>
<dbReference type="InterPro" id="IPR012187">
    <property type="entry name" value="Disulphide_bond_form_BdbC"/>
</dbReference>
<name>A0AAE3K6E2_9EURY</name>
<evidence type="ECO:0000256" key="12">
    <source>
        <dbReference type="SAM" id="Phobius"/>
    </source>
</evidence>
<sequence>MSRPAVETRQYLAAGTLVAAISTAGSLYFSRGMGLTPCDLCWYQRIFMYPLVVILVIGAYQRNDSLAPIVLSLSVPGALLAAYHSYIQYATGGVGSCTVGGGCTAVQYELLGLSIPNMALLGFLLITGFTIVSTLSSR</sequence>
<dbReference type="Proteomes" id="UP001202674">
    <property type="component" value="Unassembled WGS sequence"/>
</dbReference>
<keyword evidence="9" id="KW-1015">Disulfide bond</keyword>